<evidence type="ECO:0000313" key="2">
    <source>
        <dbReference type="Proteomes" id="UP001304671"/>
    </source>
</evidence>
<sequence length="164" mass="19314">MEIRTETVFWVDEYPNNYNISTPTGKSFVMTQTNDELLFTVKNEQAKEITFLAIDKGIFLDTPNFPFQKCDFALFDDSRFCFVECKDSVAKQRSKERNSAFNQLKETILVFKNNIDFSDYEIEAQVSLKARRVYPRQSCSREDKVKEFEDELNVALYENNEITF</sequence>
<evidence type="ECO:0000313" key="1">
    <source>
        <dbReference type="EMBL" id="MEA5260356.1"/>
    </source>
</evidence>
<protein>
    <submittedName>
        <fullName evidence="1">Uncharacterized protein</fullName>
    </submittedName>
</protein>
<dbReference type="Proteomes" id="UP001304671">
    <property type="component" value="Unassembled WGS sequence"/>
</dbReference>
<reference evidence="1 2" key="1">
    <citation type="submission" date="2023-12" db="EMBL/GenBank/DDBJ databases">
        <title>Novel species of the genus Arcicella isolated from rivers.</title>
        <authorList>
            <person name="Lu H."/>
        </authorList>
    </citation>
    <scope>NUCLEOTIDE SEQUENCE [LARGE SCALE GENOMIC DNA]</scope>
    <source>
        <strain evidence="1 2">LMG 21963</strain>
    </source>
</reference>
<organism evidence="1 2">
    <name type="scientific">Arcicella aquatica</name>
    <dbReference type="NCBI Taxonomy" id="217141"/>
    <lineage>
        <taxon>Bacteria</taxon>
        <taxon>Pseudomonadati</taxon>
        <taxon>Bacteroidota</taxon>
        <taxon>Cytophagia</taxon>
        <taxon>Cytophagales</taxon>
        <taxon>Flectobacillaceae</taxon>
        <taxon>Arcicella</taxon>
    </lineage>
</organism>
<keyword evidence="2" id="KW-1185">Reference proteome</keyword>
<accession>A0ABU5QTB7</accession>
<dbReference type="EMBL" id="JAYFUL010000052">
    <property type="protein sequence ID" value="MEA5260356.1"/>
    <property type="molecule type" value="Genomic_DNA"/>
</dbReference>
<dbReference type="RefSeq" id="WP_323252802.1">
    <property type="nucleotide sequence ID" value="NZ_JAYFUL010000052.1"/>
</dbReference>
<name>A0ABU5QTB7_9BACT</name>
<comment type="caution">
    <text evidence="1">The sequence shown here is derived from an EMBL/GenBank/DDBJ whole genome shotgun (WGS) entry which is preliminary data.</text>
</comment>
<proteinExistence type="predicted"/>
<gene>
    <name evidence="1" type="ORF">VB264_21330</name>
</gene>